<proteinExistence type="predicted"/>
<reference evidence="3" key="1">
    <citation type="submission" date="2016-10" db="EMBL/GenBank/DDBJ databases">
        <authorList>
            <person name="Varghese N."/>
            <person name="Submissions S."/>
        </authorList>
    </citation>
    <scope>NUCLEOTIDE SEQUENCE [LARGE SCALE GENOMIC DNA]</scope>
    <source>
        <strain evidence="3">DSM 17038</strain>
    </source>
</reference>
<dbReference type="OrthoDB" id="371078at2"/>
<dbReference type="Pfam" id="PF03956">
    <property type="entry name" value="Lys_export"/>
    <property type="match status" value="1"/>
</dbReference>
<dbReference type="GO" id="GO:0005886">
    <property type="term" value="C:plasma membrane"/>
    <property type="evidence" value="ECO:0007669"/>
    <property type="project" value="TreeGrafter"/>
</dbReference>
<keyword evidence="1" id="KW-0812">Transmembrane</keyword>
<feature type="transmembrane region" description="Helical" evidence="1">
    <location>
        <begin position="131"/>
        <end position="155"/>
    </location>
</feature>
<dbReference type="PANTHER" id="PTHR35804:SF1">
    <property type="entry name" value="LYSINE EXPORTER LYSO"/>
    <property type="match status" value="1"/>
</dbReference>
<keyword evidence="1" id="KW-1133">Transmembrane helix</keyword>
<protein>
    <recommendedName>
        <fullName evidence="4">Lysine exporter LysO family protein</fullName>
    </recommendedName>
</protein>
<feature type="transmembrane region" description="Helical" evidence="1">
    <location>
        <begin position="100"/>
        <end position="124"/>
    </location>
</feature>
<sequence>MTYIVVGAILAGALLGYWVLPADMLGYLDSTTSLALCIMLVGVGIDLGSQRQTWLRLRALGWKVLLVPALVAVGSLAGAVAGGTMLGMPFNEASAIGAGFGWYSLSGVLIAKIYSVETGALAFLTNVSRELIAFMLIPVLAAKLGHLVAVSPGGATTMDTTLPLIAKTTDADTTVIAVVNGTILSSMVPFLVPVLIHL</sequence>
<feature type="transmembrane region" description="Helical" evidence="1">
    <location>
        <begin position="175"/>
        <end position="196"/>
    </location>
</feature>
<dbReference type="GO" id="GO:0015661">
    <property type="term" value="F:L-lysine efflux transmembrane transporter activity"/>
    <property type="evidence" value="ECO:0007669"/>
    <property type="project" value="InterPro"/>
</dbReference>
<name>A0A1I2Z291_9FIRM</name>
<gene>
    <name evidence="2" type="ORF">SAMN05660649_04730</name>
</gene>
<dbReference type="Proteomes" id="UP000199337">
    <property type="component" value="Unassembled WGS sequence"/>
</dbReference>
<dbReference type="STRING" id="341036.SAMN05660649_04730"/>
<dbReference type="InterPro" id="IPR005642">
    <property type="entry name" value="LysO"/>
</dbReference>
<evidence type="ECO:0008006" key="4">
    <source>
        <dbReference type="Google" id="ProtNLM"/>
    </source>
</evidence>
<dbReference type="EMBL" id="FOOX01000024">
    <property type="protein sequence ID" value="SFH32002.1"/>
    <property type="molecule type" value="Genomic_DNA"/>
</dbReference>
<evidence type="ECO:0000313" key="2">
    <source>
        <dbReference type="EMBL" id="SFH32002.1"/>
    </source>
</evidence>
<accession>A0A1I2Z291</accession>
<organism evidence="2 3">
    <name type="scientific">Desulfotruncus arcticus DSM 17038</name>
    <dbReference type="NCBI Taxonomy" id="1121424"/>
    <lineage>
        <taxon>Bacteria</taxon>
        <taxon>Bacillati</taxon>
        <taxon>Bacillota</taxon>
        <taxon>Clostridia</taxon>
        <taxon>Eubacteriales</taxon>
        <taxon>Desulfallaceae</taxon>
        <taxon>Desulfotruncus</taxon>
    </lineage>
</organism>
<keyword evidence="3" id="KW-1185">Reference proteome</keyword>
<evidence type="ECO:0000313" key="3">
    <source>
        <dbReference type="Proteomes" id="UP000199337"/>
    </source>
</evidence>
<feature type="transmembrane region" description="Helical" evidence="1">
    <location>
        <begin position="60"/>
        <end position="80"/>
    </location>
</feature>
<feature type="transmembrane region" description="Helical" evidence="1">
    <location>
        <begin position="31"/>
        <end position="48"/>
    </location>
</feature>
<dbReference type="PANTHER" id="PTHR35804">
    <property type="entry name" value="LYSINE EXPORTER LYSO"/>
    <property type="match status" value="1"/>
</dbReference>
<dbReference type="AlphaFoldDB" id="A0A1I2Z291"/>
<dbReference type="RefSeq" id="WP_092475185.1">
    <property type="nucleotide sequence ID" value="NZ_FOOX01000024.1"/>
</dbReference>
<evidence type="ECO:0000256" key="1">
    <source>
        <dbReference type="SAM" id="Phobius"/>
    </source>
</evidence>
<keyword evidence="1" id="KW-0472">Membrane</keyword>